<comment type="caution">
    <text evidence="1">The sequence shown here is derived from an EMBL/GenBank/DDBJ whole genome shotgun (WGS) entry which is preliminary data.</text>
</comment>
<protein>
    <submittedName>
        <fullName evidence="1">Uncharacterized protein</fullName>
    </submittedName>
</protein>
<evidence type="ECO:0000313" key="1">
    <source>
        <dbReference type="EMBL" id="TKR88784.1"/>
    </source>
</evidence>
<accession>A0A4U5NZN9</accession>
<dbReference type="OrthoDB" id="6046119at2759"/>
<dbReference type="AlphaFoldDB" id="A0A4U5NZN9"/>
<organism evidence="1 2">
    <name type="scientific">Steinernema carpocapsae</name>
    <name type="common">Entomopathogenic nematode</name>
    <dbReference type="NCBI Taxonomy" id="34508"/>
    <lineage>
        <taxon>Eukaryota</taxon>
        <taxon>Metazoa</taxon>
        <taxon>Ecdysozoa</taxon>
        <taxon>Nematoda</taxon>
        <taxon>Chromadorea</taxon>
        <taxon>Rhabditida</taxon>
        <taxon>Tylenchina</taxon>
        <taxon>Panagrolaimomorpha</taxon>
        <taxon>Strongyloidoidea</taxon>
        <taxon>Steinernematidae</taxon>
        <taxon>Steinernema</taxon>
    </lineage>
</organism>
<evidence type="ECO:0000313" key="2">
    <source>
        <dbReference type="Proteomes" id="UP000298663"/>
    </source>
</evidence>
<reference evidence="1 2" key="1">
    <citation type="journal article" date="2015" name="Genome Biol.">
        <title>Comparative genomics of Steinernema reveals deeply conserved gene regulatory networks.</title>
        <authorList>
            <person name="Dillman A.R."/>
            <person name="Macchietto M."/>
            <person name="Porter C.F."/>
            <person name="Rogers A."/>
            <person name="Williams B."/>
            <person name="Antoshechkin I."/>
            <person name="Lee M.M."/>
            <person name="Goodwin Z."/>
            <person name="Lu X."/>
            <person name="Lewis E.E."/>
            <person name="Goodrich-Blair H."/>
            <person name="Stock S.P."/>
            <person name="Adams B.J."/>
            <person name="Sternberg P.W."/>
            <person name="Mortazavi A."/>
        </authorList>
    </citation>
    <scope>NUCLEOTIDE SEQUENCE [LARGE SCALE GENOMIC DNA]</scope>
    <source>
        <strain evidence="1 2">ALL</strain>
    </source>
</reference>
<gene>
    <name evidence="1" type="ORF">L596_012973</name>
</gene>
<dbReference type="EMBL" id="AZBU02000003">
    <property type="protein sequence ID" value="TKR88784.1"/>
    <property type="molecule type" value="Genomic_DNA"/>
</dbReference>
<sequence>MFTREFKEKAEDFYELKDFDPNHFLRFFKVIHTINLLRTCSILETSSSANSFFAFAKIFFSRRPRKKRGWQKLALATPFNLNRCWEGWS</sequence>
<proteinExistence type="predicted"/>
<reference evidence="1 2" key="2">
    <citation type="journal article" date="2019" name="G3 (Bethesda)">
        <title>Hybrid Assembly of the Genome of the Entomopathogenic Nematode Steinernema carpocapsae Identifies the X-Chromosome.</title>
        <authorList>
            <person name="Serra L."/>
            <person name="Macchietto M."/>
            <person name="Macias-Munoz A."/>
            <person name="McGill C.J."/>
            <person name="Rodriguez I.M."/>
            <person name="Rodriguez B."/>
            <person name="Murad R."/>
            <person name="Mortazavi A."/>
        </authorList>
    </citation>
    <scope>NUCLEOTIDE SEQUENCE [LARGE SCALE GENOMIC DNA]</scope>
    <source>
        <strain evidence="1 2">ALL</strain>
    </source>
</reference>
<keyword evidence="2" id="KW-1185">Reference proteome</keyword>
<name>A0A4U5NZN9_STECR</name>
<dbReference type="Proteomes" id="UP000298663">
    <property type="component" value="Unassembled WGS sequence"/>
</dbReference>